<keyword evidence="4 6" id="KW-0378">Hydrolase</keyword>
<dbReference type="PANTHER" id="PTHR33992:SF1">
    <property type="entry name" value="RIBONUCLEASE P PROTEIN COMPONENT"/>
    <property type="match status" value="1"/>
</dbReference>
<evidence type="ECO:0000256" key="6">
    <source>
        <dbReference type="HAMAP-Rule" id="MF_00227"/>
    </source>
</evidence>
<dbReference type="Gene3D" id="3.30.230.10">
    <property type="match status" value="1"/>
</dbReference>
<dbReference type="NCBIfam" id="TIGR00188">
    <property type="entry name" value="rnpA"/>
    <property type="match status" value="1"/>
</dbReference>
<gene>
    <name evidence="6" type="primary">rnpA</name>
    <name evidence="9" type="ORF">FHU33_0068</name>
</gene>
<evidence type="ECO:0000313" key="9">
    <source>
        <dbReference type="EMBL" id="TQN40719.1"/>
    </source>
</evidence>
<dbReference type="PANTHER" id="PTHR33992">
    <property type="entry name" value="RIBONUCLEASE P PROTEIN COMPONENT"/>
    <property type="match status" value="1"/>
</dbReference>
<accession>A0A543P9F6</accession>
<dbReference type="Pfam" id="PF00825">
    <property type="entry name" value="Ribonuclease_P"/>
    <property type="match status" value="1"/>
</dbReference>
<sequence length="140" mass="15318">MLPAQARLRRRPEFTAVVRSGRRAGRPTMVLHYLSERPEQAAGSRTSRAATGGNPVSPDAAPPGARAGFVVGKAVGNSVVRHRVTRRLRAVVREELHRLPPTADLVVRARPEAGTATSELLRRDLVSGLDRLLGERVRHR</sequence>
<keyword evidence="5 6" id="KW-0694">RNA-binding</keyword>
<dbReference type="GO" id="GO:0001682">
    <property type="term" value="P:tRNA 5'-leader removal"/>
    <property type="evidence" value="ECO:0007669"/>
    <property type="project" value="UniProtKB-UniRule"/>
</dbReference>
<proteinExistence type="inferred from homology"/>
<name>A0A543P9F6_9ACTN</name>
<dbReference type="GO" id="GO:0000049">
    <property type="term" value="F:tRNA binding"/>
    <property type="evidence" value="ECO:0007669"/>
    <property type="project" value="UniProtKB-UniRule"/>
</dbReference>
<dbReference type="GO" id="GO:0004526">
    <property type="term" value="F:ribonuclease P activity"/>
    <property type="evidence" value="ECO:0007669"/>
    <property type="project" value="UniProtKB-UniRule"/>
</dbReference>
<dbReference type="InterPro" id="IPR014721">
    <property type="entry name" value="Ribsml_uS5_D2-typ_fold_subgr"/>
</dbReference>
<evidence type="ECO:0000256" key="8">
    <source>
        <dbReference type="SAM" id="MobiDB-lite"/>
    </source>
</evidence>
<evidence type="ECO:0000256" key="1">
    <source>
        <dbReference type="ARBA" id="ARBA00022694"/>
    </source>
</evidence>
<protein>
    <recommendedName>
        <fullName evidence="6 7">Ribonuclease P protein component</fullName>
        <shortName evidence="6">RNase P protein</shortName>
        <shortName evidence="6">RNaseP protein</shortName>
        <ecNumber evidence="6 7">3.1.26.5</ecNumber>
    </recommendedName>
    <alternativeName>
        <fullName evidence="6">Protein C5</fullName>
    </alternativeName>
</protein>
<comment type="function">
    <text evidence="6">RNaseP catalyzes the removal of the 5'-leader sequence from pre-tRNA to produce the mature 5'-terminus. It can also cleave other RNA substrates such as 4.5S RNA. The protein component plays an auxiliary but essential role in vivo by binding to the 5'-leader sequence and broadening the substrate specificity of the ribozyme.</text>
</comment>
<keyword evidence="3 6" id="KW-0255">Endonuclease</keyword>
<comment type="subunit">
    <text evidence="6">Consists of a catalytic RNA component (M1 or rnpB) and a protein subunit.</text>
</comment>
<evidence type="ECO:0000256" key="5">
    <source>
        <dbReference type="ARBA" id="ARBA00022884"/>
    </source>
</evidence>
<evidence type="ECO:0000256" key="4">
    <source>
        <dbReference type="ARBA" id="ARBA00022801"/>
    </source>
</evidence>
<evidence type="ECO:0000256" key="3">
    <source>
        <dbReference type="ARBA" id="ARBA00022759"/>
    </source>
</evidence>
<comment type="caution">
    <text evidence="9">The sequence shown here is derived from an EMBL/GenBank/DDBJ whole genome shotgun (WGS) entry which is preliminary data.</text>
</comment>
<dbReference type="EMBL" id="VFQE01000001">
    <property type="protein sequence ID" value="TQN40719.1"/>
    <property type="molecule type" value="Genomic_DNA"/>
</dbReference>
<comment type="catalytic activity">
    <reaction evidence="6">
        <text>Endonucleolytic cleavage of RNA, removing 5'-extranucleotides from tRNA precursor.</text>
        <dbReference type="EC" id="3.1.26.5"/>
    </reaction>
</comment>
<dbReference type="Proteomes" id="UP000319865">
    <property type="component" value="Unassembled WGS sequence"/>
</dbReference>
<dbReference type="AlphaFoldDB" id="A0A543P9F6"/>
<comment type="similarity">
    <text evidence="6">Belongs to the RnpA family.</text>
</comment>
<dbReference type="InterPro" id="IPR000100">
    <property type="entry name" value="RNase_P"/>
</dbReference>
<evidence type="ECO:0000256" key="2">
    <source>
        <dbReference type="ARBA" id="ARBA00022722"/>
    </source>
</evidence>
<feature type="region of interest" description="Disordered" evidence="8">
    <location>
        <begin position="36"/>
        <end position="64"/>
    </location>
</feature>
<dbReference type="OrthoDB" id="196964at2"/>
<dbReference type="HAMAP" id="MF_00227">
    <property type="entry name" value="RNase_P"/>
    <property type="match status" value="1"/>
</dbReference>
<organism evidence="9 10">
    <name type="scientific">Blastococcus colisei</name>
    <dbReference type="NCBI Taxonomy" id="1564162"/>
    <lineage>
        <taxon>Bacteria</taxon>
        <taxon>Bacillati</taxon>
        <taxon>Actinomycetota</taxon>
        <taxon>Actinomycetes</taxon>
        <taxon>Geodermatophilales</taxon>
        <taxon>Geodermatophilaceae</taxon>
        <taxon>Blastococcus</taxon>
    </lineage>
</organism>
<dbReference type="EC" id="3.1.26.5" evidence="6 7"/>
<dbReference type="InterPro" id="IPR020568">
    <property type="entry name" value="Ribosomal_Su5_D2-typ_SF"/>
</dbReference>
<evidence type="ECO:0000256" key="7">
    <source>
        <dbReference type="NCBIfam" id="TIGR00188"/>
    </source>
</evidence>
<dbReference type="GO" id="GO:0030677">
    <property type="term" value="C:ribonuclease P complex"/>
    <property type="evidence" value="ECO:0007669"/>
    <property type="project" value="TreeGrafter"/>
</dbReference>
<reference evidence="9 10" key="1">
    <citation type="submission" date="2019-06" db="EMBL/GenBank/DDBJ databases">
        <title>Sequencing the genomes of 1000 actinobacteria strains.</title>
        <authorList>
            <person name="Klenk H.-P."/>
        </authorList>
    </citation>
    <scope>NUCLEOTIDE SEQUENCE [LARGE SCALE GENOMIC DNA]</scope>
    <source>
        <strain evidence="9 10">DSM 46837</strain>
    </source>
</reference>
<dbReference type="RefSeq" id="WP_142023567.1">
    <property type="nucleotide sequence ID" value="NZ_VFQE01000001.1"/>
</dbReference>
<evidence type="ECO:0000313" key="10">
    <source>
        <dbReference type="Proteomes" id="UP000319865"/>
    </source>
</evidence>
<dbReference type="SUPFAM" id="SSF54211">
    <property type="entry name" value="Ribosomal protein S5 domain 2-like"/>
    <property type="match status" value="1"/>
</dbReference>
<keyword evidence="10" id="KW-1185">Reference proteome</keyword>
<keyword evidence="1 6" id="KW-0819">tRNA processing</keyword>
<dbReference type="GO" id="GO:0042781">
    <property type="term" value="F:3'-tRNA processing endoribonuclease activity"/>
    <property type="evidence" value="ECO:0007669"/>
    <property type="project" value="TreeGrafter"/>
</dbReference>
<keyword evidence="2 6" id="KW-0540">Nuclease</keyword>